<dbReference type="EMBL" id="CM023483">
    <property type="protein sequence ID" value="KAH6934789.1"/>
    <property type="molecule type" value="Genomic_DNA"/>
</dbReference>
<sequence length="222" mass="24440">MQSTTLKRTPPFMQQPPWPRQGLQRCTAIKSPDAVAEVVLLRVAQRDRRYNGGQLLFGPDGFLYVTTGDDASNASHRYDLRSFLGKILRLDVRGRQQYAVPADNPFVGLGVLPEVFAYGFQNPWRCTVYPSEQQNATVRLLCGDTGVEPHRPEEEVYLVEAGKRHGSASCCAALYDGVTDSSSPVFRYRKAGGQAIVGGVVYGGRALPALRGKFVYADFVHG</sequence>
<name>A0ACB7SLY1_HYAAI</name>
<dbReference type="Proteomes" id="UP000821845">
    <property type="component" value="Chromosome 3"/>
</dbReference>
<evidence type="ECO:0000313" key="1">
    <source>
        <dbReference type="EMBL" id="KAH6934789.1"/>
    </source>
</evidence>
<gene>
    <name evidence="1" type="ORF">HPB50_000812</name>
</gene>
<accession>A0ACB7SLY1</accession>
<comment type="caution">
    <text evidence="1">The sequence shown here is derived from an EMBL/GenBank/DDBJ whole genome shotgun (WGS) entry which is preliminary data.</text>
</comment>
<reference evidence="1" key="1">
    <citation type="submission" date="2020-05" db="EMBL/GenBank/DDBJ databases">
        <title>Large-scale comparative analyses of tick genomes elucidate their genetic diversity and vector capacities.</title>
        <authorList>
            <person name="Jia N."/>
            <person name="Wang J."/>
            <person name="Shi W."/>
            <person name="Du L."/>
            <person name="Sun Y."/>
            <person name="Zhan W."/>
            <person name="Jiang J."/>
            <person name="Wang Q."/>
            <person name="Zhang B."/>
            <person name="Ji P."/>
            <person name="Sakyi L.B."/>
            <person name="Cui X."/>
            <person name="Yuan T."/>
            <person name="Jiang B."/>
            <person name="Yang W."/>
            <person name="Lam T.T.-Y."/>
            <person name="Chang Q."/>
            <person name="Ding S."/>
            <person name="Wang X."/>
            <person name="Zhu J."/>
            <person name="Ruan X."/>
            <person name="Zhao L."/>
            <person name="Wei J."/>
            <person name="Que T."/>
            <person name="Du C."/>
            <person name="Cheng J."/>
            <person name="Dai P."/>
            <person name="Han X."/>
            <person name="Huang E."/>
            <person name="Gao Y."/>
            <person name="Liu J."/>
            <person name="Shao H."/>
            <person name="Ye R."/>
            <person name="Li L."/>
            <person name="Wei W."/>
            <person name="Wang X."/>
            <person name="Wang C."/>
            <person name="Yang T."/>
            <person name="Huo Q."/>
            <person name="Li W."/>
            <person name="Guo W."/>
            <person name="Chen H."/>
            <person name="Zhou L."/>
            <person name="Ni X."/>
            <person name="Tian J."/>
            <person name="Zhou Y."/>
            <person name="Sheng Y."/>
            <person name="Liu T."/>
            <person name="Pan Y."/>
            <person name="Xia L."/>
            <person name="Li J."/>
            <person name="Zhao F."/>
            <person name="Cao W."/>
        </authorList>
    </citation>
    <scope>NUCLEOTIDE SEQUENCE</scope>
    <source>
        <strain evidence="1">Hyas-2018</strain>
    </source>
</reference>
<keyword evidence="2" id="KW-1185">Reference proteome</keyword>
<organism evidence="1 2">
    <name type="scientific">Hyalomma asiaticum</name>
    <name type="common">Tick</name>
    <dbReference type="NCBI Taxonomy" id="266040"/>
    <lineage>
        <taxon>Eukaryota</taxon>
        <taxon>Metazoa</taxon>
        <taxon>Ecdysozoa</taxon>
        <taxon>Arthropoda</taxon>
        <taxon>Chelicerata</taxon>
        <taxon>Arachnida</taxon>
        <taxon>Acari</taxon>
        <taxon>Parasitiformes</taxon>
        <taxon>Ixodida</taxon>
        <taxon>Ixodoidea</taxon>
        <taxon>Ixodidae</taxon>
        <taxon>Hyalomminae</taxon>
        <taxon>Hyalomma</taxon>
    </lineage>
</organism>
<protein>
    <submittedName>
        <fullName evidence="1">Uncharacterized protein</fullName>
    </submittedName>
</protein>
<evidence type="ECO:0000313" key="2">
    <source>
        <dbReference type="Proteomes" id="UP000821845"/>
    </source>
</evidence>
<proteinExistence type="predicted"/>